<reference evidence="1 2" key="1">
    <citation type="submission" date="2021-07" db="EMBL/GenBank/DDBJ databases">
        <title>Genome data of Colletotrichum spaethianum.</title>
        <authorList>
            <person name="Utami Y.D."/>
            <person name="Hiruma K."/>
        </authorList>
    </citation>
    <scope>NUCLEOTIDE SEQUENCE [LARGE SCALE GENOMIC DNA]</scope>
    <source>
        <strain evidence="1 2">MAFF 242679</strain>
    </source>
</reference>
<comment type="caution">
    <text evidence="1">The sequence shown here is derived from an EMBL/GenBank/DDBJ whole genome shotgun (WGS) entry which is preliminary data.</text>
</comment>
<accession>A0AA37LUZ9</accession>
<keyword evidence="2" id="KW-1185">Reference proteome</keyword>
<gene>
    <name evidence="1" type="ORF">ColLi_09218</name>
</gene>
<dbReference type="Proteomes" id="UP001055172">
    <property type="component" value="Unassembled WGS sequence"/>
</dbReference>
<dbReference type="AlphaFoldDB" id="A0AA37LUZ9"/>
<evidence type="ECO:0000313" key="2">
    <source>
        <dbReference type="Proteomes" id="UP001055172"/>
    </source>
</evidence>
<organism evidence="1 2">
    <name type="scientific">Colletotrichum liriopes</name>
    <dbReference type="NCBI Taxonomy" id="708192"/>
    <lineage>
        <taxon>Eukaryota</taxon>
        <taxon>Fungi</taxon>
        <taxon>Dikarya</taxon>
        <taxon>Ascomycota</taxon>
        <taxon>Pezizomycotina</taxon>
        <taxon>Sordariomycetes</taxon>
        <taxon>Hypocreomycetidae</taxon>
        <taxon>Glomerellales</taxon>
        <taxon>Glomerellaceae</taxon>
        <taxon>Colletotrichum</taxon>
        <taxon>Colletotrichum spaethianum species complex</taxon>
    </lineage>
</organism>
<dbReference type="EMBL" id="BPPX01000021">
    <property type="protein sequence ID" value="GJC86380.1"/>
    <property type="molecule type" value="Genomic_DNA"/>
</dbReference>
<name>A0AA37LUZ9_9PEZI</name>
<proteinExistence type="predicted"/>
<evidence type="ECO:0000313" key="1">
    <source>
        <dbReference type="EMBL" id="GJC86380.1"/>
    </source>
</evidence>
<sequence>MSCSICFITGFHSSLDREDNQPEKPGNKRAFEAQLTHILLKPMTKTELEEKAKEFVGKAVVSDIQVLFTKGFIDTMISLLKDYQAQADPPADFVLSLFKKRLEEKK</sequence>
<protein>
    <submittedName>
        <fullName evidence="1">Uncharacterized protein</fullName>
    </submittedName>
</protein>